<name>A0A6N8JPN7_9ACTN</name>
<reference evidence="4 5" key="1">
    <citation type="submission" date="2019-12" db="EMBL/GenBank/DDBJ databases">
        <title>Microbes associate with the intestines of laboratory mice.</title>
        <authorList>
            <person name="Navarre W."/>
            <person name="Wong E."/>
        </authorList>
    </citation>
    <scope>NUCLEOTIDE SEQUENCE [LARGE SCALE GENOMIC DNA]</scope>
    <source>
        <strain evidence="4 5">NM66_B29</strain>
    </source>
</reference>
<evidence type="ECO:0000313" key="5">
    <source>
        <dbReference type="Proteomes" id="UP000463388"/>
    </source>
</evidence>
<organism evidence="4 5">
    <name type="scientific">Adlercreutzia mucosicola</name>
    <dbReference type="NCBI Taxonomy" id="580026"/>
    <lineage>
        <taxon>Bacteria</taxon>
        <taxon>Bacillati</taxon>
        <taxon>Actinomycetota</taxon>
        <taxon>Coriobacteriia</taxon>
        <taxon>Eggerthellales</taxon>
        <taxon>Eggerthellaceae</taxon>
        <taxon>Adlercreutzia</taxon>
    </lineage>
</organism>
<feature type="domain" description="Glycosyltransferase 2-like" evidence="3">
    <location>
        <begin position="11"/>
        <end position="134"/>
    </location>
</feature>
<dbReference type="AlphaFoldDB" id="A0A6N8JPN7"/>
<evidence type="ECO:0000256" key="1">
    <source>
        <dbReference type="ARBA" id="ARBA00022676"/>
    </source>
</evidence>
<keyword evidence="2 4" id="KW-0808">Transferase</keyword>
<dbReference type="InterPro" id="IPR029044">
    <property type="entry name" value="Nucleotide-diphossugar_trans"/>
</dbReference>
<gene>
    <name evidence="4" type="ORF">GKZ27_06315</name>
</gene>
<accession>A0A6N8JPN7</accession>
<dbReference type="Gene3D" id="3.90.550.10">
    <property type="entry name" value="Spore Coat Polysaccharide Biosynthesis Protein SpsA, Chain A"/>
    <property type="match status" value="1"/>
</dbReference>
<dbReference type="Pfam" id="PF00535">
    <property type="entry name" value="Glycos_transf_2"/>
    <property type="match status" value="1"/>
</dbReference>
<dbReference type="SUPFAM" id="SSF53448">
    <property type="entry name" value="Nucleotide-diphospho-sugar transferases"/>
    <property type="match status" value="1"/>
</dbReference>
<keyword evidence="5" id="KW-1185">Reference proteome</keyword>
<proteinExistence type="predicted"/>
<dbReference type="OrthoDB" id="1666828at2"/>
<dbReference type="CDD" id="cd00761">
    <property type="entry name" value="Glyco_tranf_GTA_type"/>
    <property type="match status" value="1"/>
</dbReference>
<comment type="caution">
    <text evidence="4">The sequence shown here is derived from an EMBL/GenBank/DDBJ whole genome shotgun (WGS) entry which is preliminary data.</text>
</comment>
<dbReference type="GO" id="GO:0016757">
    <property type="term" value="F:glycosyltransferase activity"/>
    <property type="evidence" value="ECO:0007669"/>
    <property type="project" value="UniProtKB-KW"/>
</dbReference>
<evidence type="ECO:0000313" key="4">
    <source>
        <dbReference type="EMBL" id="MVX61064.1"/>
    </source>
</evidence>
<protein>
    <submittedName>
        <fullName evidence="4">Glycosyltransferase</fullName>
    </submittedName>
</protein>
<evidence type="ECO:0000256" key="2">
    <source>
        <dbReference type="ARBA" id="ARBA00022679"/>
    </source>
</evidence>
<dbReference type="PANTHER" id="PTHR22916">
    <property type="entry name" value="GLYCOSYLTRANSFERASE"/>
    <property type="match status" value="1"/>
</dbReference>
<dbReference type="EMBL" id="WSRR01000013">
    <property type="protein sequence ID" value="MVX61064.1"/>
    <property type="molecule type" value="Genomic_DNA"/>
</dbReference>
<dbReference type="InterPro" id="IPR001173">
    <property type="entry name" value="Glyco_trans_2-like"/>
</dbReference>
<evidence type="ECO:0000259" key="3">
    <source>
        <dbReference type="Pfam" id="PF00535"/>
    </source>
</evidence>
<keyword evidence="1" id="KW-0328">Glycosyltransferase</keyword>
<sequence>MSTASPSPKISIIVPCYKAEKSLPRCLDSLFRQTFQDIEIISINDGSPDRSIDILRDYQKGHGDKLVIINKQNEGVWAARRDGIATARGAYIGFVDADDYVEPNFCEVLYKTAAISDADITVCGFWREDEAMHHVLSEELTEPRNTFDALCEPARLLELNTAPWNKLFRASLLKKVSDLRQPPPVFEDVVMHLLVFPHTNRVAFTGNALVHYLVHENSLMTSITAQQITATYEALVAVKEIEKSRGTNQIMMSLMAAEAFLHMGISLMFRVSYDKTANLGTVLRENRAYLDKHFRTWKSSDIISLKHALKYKGANLKVWLARIVYRAHLMRAALGAYRLMIEKTGRDIKW</sequence>
<dbReference type="RefSeq" id="WP_160345994.1">
    <property type="nucleotide sequence ID" value="NZ_WSRR01000013.1"/>
</dbReference>
<dbReference type="PANTHER" id="PTHR22916:SF51">
    <property type="entry name" value="GLYCOSYLTRANSFERASE EPSH-RELATED"/>
    <property type="match status" value="1"/>
</dbReference>
<dbReference type="Proteomes" id="UP000463388">
    <property type="component" value="Unassembled WGS sequence"/>
</dbReference>